<dbReference type="Gene3D" id="3.40.50.80">
    <property type="entry name" value="Nucleotide-binding domain of ferredoxin-NADP reductase (FNR) module"/>
    <property type="match status" value="1"/>
</dbReference>
<evidence type="ECO:0000256" key="1">
    <source>
        <dbReference type="ARBA" id="ARBA00022448"/>
    </source>
</evidence>
<dbReference type="PANTHER" id="PTHR32361:SF9">
    <property type="entry name" value="FERRIC REDUCTASE TRANSMEMBRANE COMPONENT 3-RELATED"/>
    <property type="match status" value="1"/>
</dbReference>
<dbReference type="InterPro" id="IPR039261">
    <property type="entry name" value="FNR_nucleotide-bd"/>
</dbReference>
<feature type="transmembrane region" description="Helical" evidence="4">
    <location>
        <begin position="183"/>
        <end position="204"/>
    </location>
</feature>
<dbReference type="Proteomes" id="UP000054821">
    <property type="component" value="Unassembled WGS sequence"/>
</dbReference>
<reference evidence="6 7" key="1">
    <citation type="journal article" date="2016" name="Genome Announc.">
        <title>Draft Whole-Genome Sequence of Trichoderma gamsii T6085, a Promising Biocontrol Agent of Fusarium Head Blight on Wheat.</title>
        <authorList>
            <person name="Baroncelli R."/>
            <person name="Zapparata A."/>
            <person name="Piaggeschi G."/>
            <person name="Sarrocco S."/>
            <person name="Vannacci G."/>
        </authorList>
    </citation>
    <scope>NUCLEOTIDE SEQUENCE [LARGE SCALE GENOMIC DNA]</scope>
    <source>
        <strain evidence="6 7">T6085</strain>
    </source>
</reference>
<feature type="transmembrane region" description="Helical" evidence="4">
    <location>
        <begin position="7"/>
        <end position="26"/>
    </location>
</feature>
<dbReference type="RefSeq" id="XP_024404360.1">
    <property type="nucleotide sequence ID" value="XM_024550896.1"/>
</dbReference>
<evidence type="ECO:0000313" key="6">
    <source>
        <dbReference type="EMBL" id="PON20266.1"/>
    </source>
</evidence>
<organism evidence="6 7">
    <name type="scientific">Trichoderma gamsii</name>
    <dbReference type="NCBI Taxonomy" id="398673"/>
    <lineage>
        <taxon>Eukaryota</taxon>
        <taxon>Fungi</taxon>
        <taxon>Dikarya</taxon>
        <taxon>Ascomycota</taxon>
        <taxon>Pezizomycotina</taxon>
        <taxon>Sordariomycetes</taxon>
        <taxon>Hypocreomycetidae</taxon>
        <taxon>Hypocreales</taxon>
        <taxon>Hypocreaceae</taxon>
        <taxon>Trichoderma</taxon>
    </lineage>
</organism>
<accession>A0A2P4Z7K3</accession>
<evidence type="ECO:0000259" key="5">
    <source>
        <dbReference type="Pfam" id="PF08030"/>
    </source>
</evidence>
<feature type="compositionally biased region" description="Basic and acidic residues" evidence="3">
    <location>
        <begin position="562"/>
        <end position="576"/>
    </location>
</feature>
<evidence type="ECO:0000313" key="7">
    <source>
        <dbReference type="Proteomes" id="UP000054821"/>
    </source>
</evidence>
<dbReference type="STRING" id="398673.A0A2P4Z7K3"/>
<keyword evidence="1" id="KW-0813">Transport</keyword>
<dbReference type="InterPro" id="IPR051410">
    <property type="entry name" value="Ferric/Cupric_Reductase"/>
</dbReference>
<dbReference type="AlphaFoldDB" id="A0A2P4Z7K3"/>
<evidence type="ECO:0000256" key="4">
    <source>
        <dbReference type="SAM" id="Phobius"/>
    </source>
</evidence>
<dbReference type="GO" id="GO:0006879">
    <property type="term" value="P:intracellular iron ion homeostasis"/>
    <property type="evidence" value="ECO:0007669"/>
    <property type="project" value="TreeGrafter"/>
</dbReference>
<sequence length="601" mass="67840">MELDRNLWYLVFFFGFIALALLVWLIKRLVPNPQTFYSKHIKLPLLYHGGEIRIAPMTAAICVTFLLANVLIILVPLSPLPGWQLVQKRTALASLVNITPLCIGGRAHLVDALNVSRQLYQIAHLWIGIIVALEAIAHSSIILSLHSDSQRGNILTSGWIAIGLLLGSALMCISFAKRLFGRWFLWAHRMIAMGAVGVTLWHIIQTSSTTARSLVISSCAFWVFTTLIRIVRMVFSGHTGEILSYSGDMDAVTVTVRLKRPIEVRPGSYFYLYLPSRWAKYNFLHSVTAMVYWYPPEDGPGAIREVTFLLSRASYNASIVTVLREGQLILLDGPYGQDLQLHKHQNVVLAAKGIGIAAILPLALDIGARRCHDDIVRAKLLKIGYKLREVIEQKSKAPANELAHILREEKLLIEEKEKLERQKLHRDAIKKVDLYWSLEDNSQMSWAQKELQALQKLDPDHKLFIAWCGFPKPESGYSPFTKGQSHWKCIYSVPSQTFEKLLVHKIKEERQRLSGSLAVIACGDVPFMAKVRTGVIESIDNKNIEFKETEFQPISFARNKLKESKAGTTRAKRDTMSEDDASLLRKSKLEKGDQDLQTIPV</sequence>
<dbReference type="InterPro" id="IPR013121">
    <property type="entry name" value="Fe_red_NAD-bd_6"/>
</dbReference>
<comment type="caution">
    <text evidence="6">The sequence shown here is derived from an EMBL/GenBank/DDBJ whole genome shotgun (WGS) entry which is preliminary data.</text>
</comment>
<feature type="transmembrane region" description="Helical" evidence="4">
    <location>
        <begin position="157"/>
        <end position="176"/>
    </location>
</feature>
<feature type="region of interest" description="Disordered" evidence="3">
    <location>
        <begin position="562"/>
        <end position="601"/>
    </location>
</feature>
<proteinExistence type="predicted"/>
<feature type="domain" description="Ferric reductase NAD binding" evidence="5">
    <location>
        <begin position="344"/>
        <end position="460"/>
    </location>
</feature>
<keyword evidence="7" id="KW-1185">Reference proteome</keyword>
<name>A0A2P4Z7K3_9HYPO</name>
<evidence type="ECO:0000256" key="2">
    <source>
        <dbReference type="ARBA" id="ARBA00023002"/>
    </source>
</evidence>
<dbReference type="SUPFAM" id="SSF52343">
    <property type="entry name" value="Ferredoxin reductase-like, C-terminal NADP-linked domain"/>
    <property type="match status" value="1"/>
</dbReference>
<evidence type="ECO:0000256" key="3">
    <source>
        <dbReference type="SAM" id="MobiDB-lite"/>
    </source>
</evidence>
<dbReference type="GO" id="GO:0006826">
    <property type="term" value="P:iron ion transport"/>
    <property type="evidence" value="ECO:0007669"/>
    <property type="project" value="TreeGrafter"/>
</dbReference>
<gene>
    <name evidence="6" type="ORF">TGAM01_v210862</name>
</gene>
<dbReference type="GO" id="GO:0005886">
    <property type="term" value="C:plasma membrane"/>
    <property type="evidence" value="ECO:0007669"/>
    <property type="project" value="TreeGrafter"/>
</dbReference>
<feature type="transmembrane region" description="Helical" evidence="4">
    <location>
        <begin position="125"/>
        <end position="145"/>
    </location>
</feature>
<protein>
    <recommendedName>
        <fullName evidence="5">Ferric reductase NAD binding domain-containing protein</fullName>
    </recommendedName>
</protein>
<keyword evidence="4" id="KW-0812">Transmembrane</keyword>
<dbReference type="Pfam" id="PF08030">
    <property type="entry name" value="NAD_binding_6"/>
    <property type="match status" value="1"/>
</dbReference>
<keyword evidence="4" id="KW-1133">Transmembrane helix</keyword>
<feature type="transmembrane region" description="Helical" evidence="4">
    <location>
        <begin position="54"/>
        <end position="75"/>
    </location>
</feature>
<dbReference type="GeneID" id="29989824"/>
<dbReference type="EMBL" id="JPDN02000075">
    <property type="protein sequence ID" value="PON20266.1"/>
    <property type="molecule type" value="Genomic_DNA"/>
</dbReference>
<dbReference type="GO" id="GO:0015677">
    <property type="term" value="P:copper ion import"/>
    <property type="evidence" value="ECO:0007669"/>
    <property type="project" value="TreeGrafter"/>
</dbReference>
<dbReference type="GO" id="GO:0000293">
    <property type="term" value="F:ferric-chelate reductase activity"/>
    <property type="evidence" value="ECO:0007669"/>
    <property type="project" value="TreeGrafter"/>
</dbReference>
<feature type="transmembrane region" description="Helical" evidence="4">
    <location>
        <begin position="210"/>
        <end position="231"/>
    </location>
</feature>
<dbReference type="PANTHER" id="PTHR32361">
    <property type="entry name" value="FERRIC/CUPRIC REDUCTASE TRANSMEMBRANE COMPONENT"/>
    <property type="match status" value="1"/>
</dbReference>
<keyword evidence="2" id="KW-0560">Oxidoreductase</keyword>
<keyword evidence="4" id="KW-0472">Membrane</keyword>